<feature type="signal peptide" evidence="1">
    <location>
        <begin position="1"/>
        <end position="27"/>
    </location>
</feature>
<proteinExistence type="predicted"/>
<dbReference type="PANTHER" id="PTHR35535:SF1">
    <property type="entry name" value="HEAT SHOCK PROTEIN HSLJ"/>
    <property type="match status" value="1"/>
</dbReference>
<dbReference type="Pfam" id="PF03724">
    <property type="entry name" value="META"/>
    <property type="match status" value="1"/>
</dbReference>
<protein>
    <submittedName>
        <fullName evidence="4">Copper resistance protein NlpE N-terminal domain-containing protein</fullName>
    </submittedName>
</protein>
<dbReference type="PANTHER" id="PTHR35535">
    <property type="entry name" value="HEAT SHOCK PROTEIN HSLJ"/>
    <property type="match status" value="1"/>
</dbReference>
<dbReference type="RefSeq" id="WP_273602307.1">
    <property type="nucleotide sequence ID" value="NZ_JAQQXT010000019.1"/>
</dbReference>
<feature type="chain" id="PRO_5045800685" evidence="1">
    <location>
        <begin position="28"/>
        <end position="383"/>
    </location>
</feature>
<dbReference type="Proteomes" id="UP001221189">
    <property type="component" value="Unassembled WGS sequence"/>
</dbReference>
<dbReference type="InterPro" id="IPR025485">
    <property type="entry name" value="DUF4377"/>
</dbReference>
<keyword evidence="1" id="KW-0732">Signal</keyword>
<evidence type="ECO:0000256" key="1">
    <source>
        <dbReference type="SAM" id="SignalP"/>
    </source>
</evidence>
<dbReference type="EMBL" id="JAQQXT010000019">
    <property type="protein sequence ID" value="MDC8774282.1"/>
    <property type="molecule type" value="Genomic_DNA"/>
</dbReference>
<dbReference type="PROSITE" id="PS51257">
    <property type="entry name" value="PROKAR_LIPOPROTEIN"/>
    <property type="match status" value="1"/>
</dbReference>
<dbReference type="Pfam" id="PF04170">
    <property type="entry name" value="NlpE"/>
    <property type="match status" value="1"/>
</dbReference>
<accession>A0ABT5KK16</accession>
<dbReference type="InterPro" id="IPR007298">
    <property type="entry name" value="Cu-R_lipoprotein_NlpE"/>
</dbReference>
<dbReference type="InterPro" id="IPR053147">
    <property type="entry name" value="Hsp_HslJ-like"/>
</dbReference>
<feature type="domain" description="DUF306" evidence="2">
    <location>
        <begin position="159"/>
        <end position="269"/>
    </location>
</feature>
<feature type="domain" description="DUF4377" evidence="3">
    <location>
        <begin position="293"/>
        <end position="377"/>
    </location>
</feature>
<evidence type="ECO:0000259" key="2">
    <source>
        <dbReference type="Pfam" id="PF03724"/>
    </source>
</evidence>
<evidence type="ECO:0000313" key="5">
    <source>
        <dbReference type="Proteomes" id="UP001221189"/>
    </source>
</evidence>
<dbReference type="InterPro" id="IPR038670">
    <property type="entry name" value="HslJ-like_sf"/>
</dbReference>
<gene>
    <name evidence="4" type="ORF">PRZ03_22185</name>
</gene>
<reference evidence="4 5" key="1">
    <citation type="submission" date="2022-10" db="EMBL/GenBank/DDBJ databases">
        <title>Paucibacter sp. hw1 Genome sequencing.</title>
        <authorList>
            <person name="Park S."/>
        </authorList>
    </citation>
    <scope>NUCLEOTIDE SEQUENCE [LARGE SCALE GENOMIC DNA]</scope>
    <source>
        <strain evidence="5">hw1</strain>
    </source>
</reference>
<comment type="caution">
    <text evidence="4">The sequence shown here is derived from an EMBL/GenBank/DDBJ whole genome shotgun (WGS) entry which is preliminary data.</text>
</comment>
<organism evidence="4 5">
    <name type="scientific">Roseateles albus</name>
    <dbReference type="NCBI Taxonomy" id="2987525"/>
    <lineage>
        <taxon>Bacteria</taxon>
        <taxon>Pseudomonadati</taxon>
        <taxon>Pseudomonadota</taxon>
        <taxon>Betaproteobacteria</taxon>
        <taxon>Burkholderiales</taxon>
        <taxon>Sphaerotilaceae</taxon>
        <taxon>Roseateles</taxon>
    </lineage>
</organism>
<dbReference type="InterPro" id="IPR005184">
    <property type="entry name" value="DUF306_Meta_HslJ"/>
</dbReference>
<sequence length="383" mass="41287">MTMQTRWFKLPLTALAVAAIAVFSACAPLTESAPKAAMPDPAHSSRNALDWAGTYAGTLPCANCPGLQTRLRLNRDESFELSVQYLERDPEPKVSRGRFSWNANGNAITLDEQGGGRQLLVGEGRLAMLATGAAATWPQDGQRQLTRLNPLPATELPRTLEAHRWTLVWATDAQGQPIAGLPAASPRAIHFSFNAGRFNIEGGCNRMMSGYQVDAEGKLGFSRMASTMMACEPAAMKVDAALAELLAAPLKSEVLAGAATTLRLTSPANATLFFTGQMTPEARYGQATRVFMEVNSRTVACKNAQGANAECLQVRERRFDEQGLTVGTPGAWLPFAETIEGYTHQPGVRNVLRLKRFDRAAVGGGAPYLYVLDMVVESATEKP</sequence>
<name>A0ABT5KK16_9BURK</name>
<evidence type="ECO:0000259" key="3">
    <source>
        <dbReference type="Pfam" id="PF14302"/>
    </source>
</evidence>
<evidence type="ECO:0000313" key="4">
    <source>
        <dbReference type="EMBL" id="MDC8774282.1"/>
    </source>
</evidence>
<keyword evidence="5" id="KW-1185">Reference proteome</keyword>
<dbReference type="Gene3D" id="2.40.128.270">
    <property type="match status" value="1"/>
</dbReference>
<dbReference type="Gene3D" id="2.40.128.640">
    <property type="match status" value="1"/>
</dbReference>
<dbReference type="Pfam" id="PF14302">
    <property type="entry name" value="DUF4377"/>
    <property type="match status" value="1"/>
</dbReference>